<evidence type="ECO:0000313" key="6">
    <source>
        <dbReference type="EMBL" id="GLC27723.1"/>
    </source>
</evidence>
<name>A0AA37QIY4_9BACT</name>
<dbReference type="GO" id="GO:0016020">
    <property type="term" value="C:membrane"/>
    <property type="evidence" value="ECO:0007669"/>
    <property type="project" value="TreeGrafter"/>
</dbReference>
<comment type="caution">
    <text evidence="6">The sequence shown here is derived from an EMBL/GenBank/DDBJ whole genome shotgun (WGS) entry which is preliminary data.</text>
</comment>
<dbReference type="Pfam" id="PF00501">
    <property type="entry name" value="AMP-binding"/>
    <property type="match status" value="1"/>
</dbReference>
<dbReference type="RefSeq" id="WP_284352156.1">
    <property type="nucleotide sequence ID" value="NZ_BRXS01000006.1"/>
</dbReference>
<gene>
    <name evidence="6" type="ORF">rosag_42360</name>
</gene>
<dbReference type="AlphaFoldDB" id="A0AA37QIY4"/>
<protein>
    <submittedName>
        <fullName evidence="6">Long-chain acyl-CoA synthetase</fullName>
    </submittedName>
</protein>
<dbReference type="Pfam" id="PF23562">
    <property type="entry name" value="AMP-binding_C_3"/>
    <property type="match status" value="1"/>
</dbReference>
<dbReference type="GO" id="GO:0004467">
    <property type="term" value="F:long-chain fatty acid-CoA ligase activity"/>
    <property type="evidence" value="ECO:0007669"/>
    <property type="project" value="UniProtKB-EC"/>
</dbReference>
<dbReference type="Gene3D" id="3.40.50.12780">
    <property type="entry name" value="N-terminal domain of ligase-like"/>
    <property type="match status" value="1"/>
</dbReference>
<dbReference type="PANTHER" id="PTHR43272">
    <property type="entry name" value="LONG-CHAIN-FATTY-ACID--COA LIGASE"/>
    <property type="match status" value="1"/>
</dbReference>
<dbReference type="PANTHER" id="PTHR43272:SF32">
    <property type="entry name" value="AMP-DEPENDENT SYNTHETASE_LIGASE DOMAIN-CONTAINING PROTEIN"/>
    <property type="match status" value="1"/>
</dbReference>
<evidence type="ECO:0000256" key="3">
    <source>
        <dbReference type="ARBA" id="ARBA00023098"/>
    </source>
</evidence>
<keyword evidence="7" id="KW-1185">Reference proteome</keyword>
<evidence type="ECO:0000256" key="2">
    <source>
        <dbReference type="ARBA" id="ARBA00022832"/>
    </source>
</evidence>
<reference evidence="6" key="1">
    <citation type="submission" date="2022-08" db="EMBL/GenBank/DDBJ databases">
        <title>Draft genome sequencing of Roseisolibacter agri AW1220.</title>
        <authorList>
            <person name="Tobiishi Y."/>
            <person name="Tonouchi A."/>
        </authorList>
    </citation>
    <scope>NUCLEOTIDE SEQUENCE</scope>
    <source>
        <strain evidence="6">AW1220</strain>
    </source>
</reference>
<comment type="catalytic activity">
    <reaction evidence="4">
        <text>a long-chain fatty acid + ATP + CoA = a long-chain fatty acyl-CoA + AMP + diphosphate</text>
        <dbReference type="Rhea" id="RHEA:15421"/>
        <dbReference type="ChEBI" id="CHEBI:30616"/>
        <dbReference type="ChEBI" id="CHEBI:33019"/>
        <dbReference type="ChEBI" id="CHEBI:57287"/>
        <dbReference type="ChEBI" id="CHEBI:57560"/>
        <dbReference type="ChEBI" id="CHEBI:83139"/>
        <dbReference type="ChEBI" id="CHEBI:456215"/>
        <dbReference type="EC" id="6.2.1.3"/>
    </reaction>
    <physiologicalReaction direction="left-to-right" evidence="4">
        <dbReference type="Rhea" id="RHEA:15422"/>
    </physiologicalReaction>
</comment>
<dbReference type="Gene3D" id="3.30.300.30">
    <property type="match status" value="1"/>
</dbReference>
<dbReference type="EMBL" id="BRXS01000006">
    <property type="protein sequence ID" value="GLC27723.1"/>
    <property type="molecule type" value="Genomic_DNA"/>
</dbReference>
<dbReference type="SUPFAM" id="SSF56801">
    <property type="entry name" value="Acetyl-CoA synthetase-like"/>
    <property type="match status" value="1"/>
</dbReference>
<evidence type="ECO:0000313" key="7">
    <source>
        <dbReference type="Proteomes" id="UP001161325"/>
    </source>
</evidence>
<evidence type="ECO:0000256" key="1">
    <source>
        <dbReference type="ARBA" id="ARBA00022598"/>
    </source>
</evidence>
<dbReference type="InterPro" id="IPR000873">
    <property type="entry name" value="AMP-dep_synth/lig_dom"/>
</dbReference>
<feature type="domain" description="AMP-dependent synthetase/ligase" evidence="5">
    <location>
        <begin position="32"/>
        <end position="421"/>
    </location>
</feature>
<proteinExistence type="predicted"/>
<dbReference type="Proteomes" id="UP001161325">
    <property type="component" value="Unassembled WGS sequence"/>
</dbReference>
<evidence type="ECO:0000256" key="4">
    <source>
        <dbReference type="ARBA" id="ARBA00024484"/>
    </source>
</evidence>
<evidence type="ECO:0000259" key="5">
    <source>
        <dbReference type="Pfam" id="PF00501"/>
    </source>
</evidence>
<keyword evidence="3" id="KW-0443">Lipid metabolism</keyword>
<dbReference type="InterPro" id="IPR045851">
    <property type="entry name" value="AMP-bd_C_sf"/>
</dbReference>
<keyword evidence="1" id="KW-0436">Ligase</keyword>
<organism evidence="6 7">
    <name type="scientific">Roseisolibacter agri</name>
    <dbReference type="NCBI Taxonomy" id="2014610"/>
    <lineage>
        <taxon>Bacteria</taxon>
        <taxon>Pseudomonadati</taxon>
        <taxon>Gemmatimonadota</taxon>
        <taxon>Gemmatimonadia</taxon>
        <taxon>Gemmatimonadales</taxon>
        <taxon>Gemmatimonadaceae</taxon>
        <taxon>Roseisolibacter</taxon>
    </lineage>
</organism>
<keyword evidence="2" id="KW-0276">Fatty acid metabolism</keyword>
<dbReference type="PROSITE" id="PS00455">
    <property type="entry name" value="AMP_BINDING"/>
    <property type="match status" value="1"/>
</dbReference>
<dbReference type="InterPro" id="IPR042099">
    <property type="entry name" value="ANL_N_sf"/>
</dbReference>
<dbReference type="InterPro" id="IPR020845">
    <property type="entry name" value="AMP-binding_CS"/>
</dbReference>
<accession>A0AA37QIY4</accession>
<sequence>MSGAPGTSFVAWAQRMCAATAHDTVLRRLLARAAAHPSHVAYRELAVAGADGDTELTWAEWTRSARAVAAALVQRGLQVGARVAVLAGNRMLWPIVDLGILMAGGMSVGIFPTSTQAQVRQLLLDGGVRLLFCDDAAQLEKAGAACSGLDAAPTIVADLAHMLDAGHAALDDAAVEAELDRRIAAAAPDDLAILIYTSGSTGEPKGACLTHAYLVASAESIRDTLGLTASDRSLSLLPYAHAAERVFGLYTRLVCGMEAVLVPDPSRLADAARAFRPTLLGGLPRLYEKLHATLEQAERAATGEERETWARLRALGAERSRLRRAGAPVPETMEREWQAVRGAAAAVIKRAIGDAVRLATSGGAPLRRDVAESLDAVGLTVLGAYGQTEHLCVAFHRPDAYDFAGVGRPMEGTTLRIAADGEIQVRRNALTFAGYLGRPEATQAAFTADGAWLRTGDLGAIDARGILHVTGRLKEILALSTGKKVAPLPIEARLREHRAVSQALVAGEGRRFATALLFVPAADDEAEVRRALDAHVAQVNDGLAPHERIARWALVPEELTEAGGELTPTLKVRRSVVEAKYHAVLEELYA</sequence>